<sequence>MSENPTDYAGYRALRDGAGVYRRPDHGVVVLTGDDRLHVLDRVLSKGSDFTDPDTAREAVIVTADGAPLALVLHVELDDASVLLALTPLDAGALAARVREIATGTPDAGDTAVTEPALAGIAVEGPAAWRVAAEFLDFDVSGLVLGAVERAAHAELPAAGFEPRIVRTGTTGEYGYLLLVDAASADAVHELVHRLAAPHGGAPVATDELWRAQAEVASPLYGTGFDGLSTAEADVSWLIDFARIGAFDGSDAIAAPPEPGRRLTPLLLGASARVRGGEAVTAGDAGDRVGTLVAASIPVDGNRIAYAVIEDPFHAPGLALAVDGEAGSLPAATVALPLLVTRSTTERIG</sequence>
<evidence type="ECO:0000313" key="3">
    <source>
        <dbReference type="Proteomes" id="UP000183053"/>
    </source>
</evidence>
<dbReference type="SUPFAM" id="SSF103025">
    <property type="entry name" value="Folate-binding domain"/>
    <property type="match status" value="1"/>
</dbReference>
<gene>
    <name evidence="2" type="ORF">SAMN04489765_1146</name>
</gene>
<reference evidence="3" key="1">
    <citation type="submission" date="2016-10" db="EMBL/GenBank/DDBJ databases">
        <authorList>
            <person name="Varghese N."/>
            <person name="Submissions S."/>
        </authorList>
    </citation>
    <scope>NUCLEOTIDE SEQUENCE [LARGE SCALE GENOMIC DNA]</scope>
    <source>
        <strain evidence="3">DSM 44142</strain>
    </source>
</reference>
<proteinExistence type="predicted"/>
<organism evidence="2 3">
    <name type="scientific">Tsukamurella pulmonis</name>
    <dbReference type="NCBI Taxonomy" id="47312"/>
    <lineage>
        <taxon>Bacteria</taxon>
        <taxon>Bacillati</taxon>
        <taxon>Actinomycetota</taxon>
        <taxon>Actinomycetes</taxon>
        <taxon>Mycobacteriales</taxon>
        <taxon>Tsukamurellaceae</taxon>
        <taxon>Tsukamurella</taxon>
    </lineage>
</organism>
<dbReference type="RefSeq" id="WP_068566773.1">
    <property type="nucleotide sequence ID" value="NZ_FNLF01000002.1"/>
</dbReference>
<dbReference type="Pfam" id="PF01571">
    <property type="entry name" value="GCV_T"/>
    <property type="match status" value="1"/>
</dbReference>
<dbReference type="STRING" id="47312.SAMN04489765_1146"/>
<dbReference type="PANTHER" id="PTHR43757">
    <property type="entry name" value="AMINOMETHYLTRANSFERASE"/>
    <property type="match status" value="1"/>
</dbReference>
<feature type="domain" description="GCVT N-terminal" evidence="1">
    <location>
        <begin position="11"/>
        <end position="241"/>
    </location>
</feature>
<dbReference type="GO" id="GO:0032259">
    <property type="term" value="P:methylation"/>
    <property type="evidence" value="ECO:0007669"/>
    <property type="project" value="UniProtKB-KW"/>
</dbReference>
<evidence type="ECO:0000313" key="2">
    <source>
        <dbReference type="EMBL" id="SDQ62073.1"/>
    </source>
</evidence>
<keyword evidence="3" id="KW-1185">Reference proteome</keyword>
<dbReference type="Proteomes" id="UP000183053">
    <property type="component" value="Unassembled WGS sequence"/>
</dbReference>
<name>A0A1H1CD22_9ACTN</name>
<dbReference type="Gene3D" id="3.30.1360.120">
    <property type="entry name" value="Probable tRNA modification gtpase trme, domain 1"/>
    <property type="match status" value="1"/>
</dbReference>
<dbReference type="GO" id="GO:0008168">
    <property type="term" value="F:methyltransferase activity"/>
    <property type="evidence" value="ECO:0007669"/>
    <property type="project" value="UniProtKB-KW"/>
</dbReference>
<protein>
    <submittedName>
        <fullName evidence="2">Glycine cleavage system T protein (Aminomethyltransferase)</fullName>
    </submittedName>
</protein>
<keyword evidence="2" id="KW-0489">Methyltransferase</keyword>
<accession>A0A1H1CD22</accession>
<dbReference type="OrthoDB" id="2055370at2"/>
<keyword evidence="2" id="KW-0808">Transferase</keyword>
<dbReference type="PANTHER" id="PTHR43757:SF2">
    <property type="entry name" value="AMINOMETHYLTRANSFERASE, MITOCHONDRIAL"/>
    <property type="match status" value="1"/>
</dbReference>
<dbReference type="PIRSF" id="PIRSF006487">
    <property type="entry name" value="GcvT"/>
    <property type="match status" value="1"/>
</dbReference>
<evidence type="ECO:0000259" key="1">
    <source>
        <dbReference type="Pfam" id="PF01571"/>
    </source>
</evidence>
<dbReference type="AlphaFoldDB" id="A0A1H1CD22"/>
<dbReference type="InterPro" id="IPR028896">
    <property type="entry name" value="GcvT/YgfZ/DmdA"/>
</dbReference>
<dbReference type="InterPro" id="IPR027266">
    <property type="entry name" value="TrmE/GcvT-like"/>
</dbReference>
<dbReference type="InterPro" id="IPR006222">
    <property type="entry name" value="GCVT_N"/>
</dbReference>
<dbReference type="EMBL" id="FNLF01000002">
    <property type="protein sequence ID" value="SDQ62073.1"/>
    <property type="molecule type" value="Genomic_DNA"/>
</dbReference>